<gene>
    <name evidence="2" type="ORF">Tco_0939761</name>
</gene>
<proteinExistence type="predicted"/>
<feature type="compositionally biased region" description="Basic and acidic residues" evidence="1">
    <location>
        <begin position="41"/>
        <end position="59"/>
    </location>
</feature>
<organism evidence="2 3">
    <name type="scientific">Tanacetum coccineum</name>
    <dbReference type="NCBI Taxonomy" id="301880"/>
    <lineage>
        <taxon>Eukaryota</taxon>
        <taxon>Viridiplantae</taxon>
        <taxon>Streptophyta</taxon>
        <taxon>Embryophyta</taxon>
        <taxon>Tracheophyta</taxon>
        <taxon>Spermatophyta</taxon>
        <taxon>Magnoliopsida</taxon>
        <taxon>eudicotyledons</taxon>
        <taxon>Gunneridae</taxon>
        <taxon>Pentapetalae</taxon>
        <taxon>asterids</taxon>
        <taxon>campanulids</taxon>
        <taxon>Asterales</taxon>
        <taxon>Asteraceae</taxon>
        <taxon>Asteroideae</taxon>
        <taxon>Anthemideae</taxon>
        <taxon>Anthemidinae</taxon>
        <taxon>Tanacetum</taxon>
    </lineage>
</organism>
<name>A0ABQ5DKZ9_9ASTR</name>
<reference evidence="2" key="1">
    <citation type="journal article" date="2022" name="Int. J. Mol. Sci.">
        <title>Draft Genome of Tanacetum Coccineum: Genomic Comparison of Closely Related Tanacetum-Family Plants.</title>
        <authorList>
            <person name="Yamashiro T."/>
            <person name="Shiraishi A."/>
            <person name="Nakayama K."/>
            <person name="Satake H."/>
        </authorList>
    </citation>
    <scope>NUCLEOTIDE SEQUENCE</scope>
</reference>
<keyword evidence="3" id="KW-1185">Reference proteome</keyword>
<dbReference type="Proteomes" id="UP001151760">
    <property type="component" value="Unassembled WGS sequence"/>
</dbReference>
<feature type="region of interest" description="Disordered" evidence="1">
    <location>
        <begin position="37"/>
        <end position="59"/>
    </location>
</feature>
<sequence length="103" mass="11840">MLKKRQAAVMSKEEASLRRLQEKRDAAVVVIANVPRKRKSRQMEKQGSRPIVEEKPSDYKASKCKIEDMRKLSDIDANALTNRQLYSSSFFTSIFYTLQGGKQ</sequence>
<evidence type="ECO:0000256" key="1">
    <source>
        <dbReference type="SAM" id="MobiDB-lite"/>
    </source>
</evidence>
<comment type="caution">
    <text evidence="2">The sequence shown here is derived from an EMBL/GenBank/DDBJ whole genome shotgun (WGS) entry which is preliminary data.</text>
</comment>
<accession>A0ABQ5DKZ9</accession>
<protein>
    <submittedName>
        <fullName evidence="2">Uncharacterized protein</fullName>
    </submittedName>
</protein>
<evidence type="ECO:0000313" key="2">
    <source>
        <dbReference type="EMBL" id="GJT39896.1"/>
    </source>
</evidence>
<evidence type="ECO:0000313" key="3">
    <source>
        <dbReference type="Proteomes" id="UP001151760"/>
    </source>
</evidence>
<dbReference type="EMBL" id="BQNB010015426">
    <property type="protein sequence ID" value="GJT39896.1"/>
    <property type="molecule type" value="Genomic_DNA"/>
</dbReference>
<reference evidence="2" key="2">
    <citation type="submission" date="2022-01" db="EMBL/GenBank/DDBJ databases">
        <authorList>
            <person name="Yamashiro T."/>
            <person name="Shiraishi A."/>
            <person name="Satake H."/>
            <person name="Nakayama K."/>
        </authorList>
    </citation>
    <scope>NUCLEOTIDE SEQUENCE</scope>
</reference>